<dbReference type="EMBL" id="CAEZYU010000046">
    <property type="protein sequence ID" value="CAB4742525.1"/>
    <property type="molecule type" value="Genomic_DNA"/>
</dbReference>
<accession>A0A6J6T6C4</accession>
<name>A0A6J6T6C4_9ZZZZ</name>
<feature type="transmembrane region" description="Helical" evidence="1">
    <location>
        <begin position="89"/>
        <end position="111"/>
    </location>
</feature>
<dbReference type="AlphaFoldDB" id="A0A6J6T6C4"/>
<evidence type="ECO:0000256" key="1">
    <source>
        <dbReference type="SAM" id="Phobius"/>
    </source>
</evidence>
<evidence type="ECO:0000313" key="3">
    <source>
        <dbReference type="EMBL" id="CAB4742525.1"/>
    </source>
</evidence>
<dbReference type="InterPro" id="IPR002656">
    <property type="entry name" value="Acyl_transf_3_dom"/>
</dbReference>
<protein>
    <submittedName>
        <fullName evidence="3">Unannotated protein</fullName>
    </submittedName>
</protein>
<feature type="transmembrane region" description="Helical" evidence="1">
    <location>
        <begin position="237"/>
        <end position="255"/>
    </location>
</feature>
<organism evidence="3">
    <name type="scientific">freshwater metagenome</name>
    <dbReference type="NCBI Taxonomy" id="449393"/>
    <lineage>
        <taxon>unclassified sequences</taxon>
        <taxon>metagenomes</taxon>
        <taxon>ecological metagenomes</taxon>
    </lineage>
</organism>
<sequence length="407" mass="46284">MGVTDNRLIHVDGPKLGHIPAFDGFRGLFVLQVVLYHALVTDFLRGSPIIIDWFFVASGFLITTLLMDERKSTETNDLRRFYQRRALRLFPAMYLMIFVSTLMIIFAINFVPAAQEQLHTWWIEPLAAATYCYYIVAAFMPATLDGVLGHTWSLTVEEQFYFIWPLIFFAAMRLKRRSSDLKLIIGSVVFIVVVMSTRVIFQSEIVILGPDGVTFSDENDPTWQGIVYRLASARPDMIVYGCLLAFFIRSIPRPITAQWRRWIAVGGVIGWIGFLGFIALGDRAPGFELFGGPMYQVCLLLLAPLILDLYLRQESLISRGLSHRHLQWLGQRSYGIYLWHIPVLYPFLALMDGVFGLKRLVLGLIGAGLGVLAGIASYRFIEQPFLRIKDSRYKRPQDSQPAHPPPT</sequence>
<dbReference type="Pfam" id="PF01757">
    <property type="entry name" value="Acyl_transf_3"/>
    <property type="match status" value="1"/>
</dbReference>
<proteinExistence type="predicted"/>
<dbReference type="InterPro" id="IPR050879">
    <property type="entry name" value="Acyltransferase_3"/>
</dbReference>
<reference evidence="3" key="1">
    <citation type="submission" date="2020-05" db="EMBL/GenBank/DDBJ databases">
        <authorList>
            <person name="Chiriac C."/>
            <person name="Salcher M."/>
            <person name="Ghai R."/>
            <person name="Kavagutti S V."/>
        </authorList>
    </citation>
    <scope>NUCLEOTIDE SEQUENCE</scope>
</reference>
<feature type="transmembrane region" description="Helical" evidence="1">
    <location>
        <begin position="49"/>
        <end position="68"/>
    </location>
</feature>
<feature type="transmembrane region" description="Helical" evidence="1">
    <location>
        <begin position="181"/>
        <end position="201"/>
    </location>
</feature>
<keyword evidence="1" id="KW-0812">Transmembrane</keyword>
<feature type="domain" description="Acyltransferase 3" evidence="2">
    <location>
        <begin position="20"/>
        <end position="376"/>
    </location>
</feature>
<dbReference type="GO" id="GO:0016747">
    <property type="term" value="F:acyltransferase activity, transferring groups other than amino-acyl groups"/>
    <property type="evidence" value="ECO:0007669"/>
    <property type="project" value="InterPro"/>
</dbReference>
<gene>
    <name evidence="3" type="ORF">UFOPK2766_01135</name>
</gene>
<feature type="transmembrane region" description="Helical" evidence="1">
    <location>
        <begin position="262"/>
        <end position="281"/>
    </location>
</feature>
<dbReference type="PANTHER" id="PTHR23028">
    <property type="entry name" value="ACETYLTRANSFERASE"/>
    <property type="match status" value="1"/>
</dbReference>
<keyword evidence="1" id="KW-0472">Membrane</keyword>
<feature type="transmembrane region" description="Helical" evidence="1">
    <location>
        <begin position="332"/>
        <end position="348"/>
    </location>
</feature>
<keyword evidence="1" id="KW-1133">Transmembrane helix</keyword>
<feature type="transmembrane region" description="Helical" evidence="1">
    <location>
        <begin position="293"/>
        <end position="311"/>
    </location>
</feature>
<dbReference type="PANTHER" id="PTHR23028:SF53">
    <property type="entry name" value="ACYL_TRANSF_3 DOMAIN-CONTAINING PROTEIN"/>
    <property type="match status" value="1"/>
</dbReference>
<evidence type="ECO:0000259" key="2">
    <source>
        <dbReference type="Pfam" id="PF01757"/>
    </source>
</evidence>
<dbReference type="GO" id="GO:0016020">
    <property type="term" value="C:membrane"/>
    <property type="evidence" value="ECO:0007669"/>
    <property type="project" value="TreeGrafter"/>
</dbReference>
<feature type="transmembrane region" description="Helical" evidence="1">
    <location>
        <begin position="360"/>
        <end position="381"/>
    </location>
</feature>
<dbReference type="GO" id="GO:0009103">
    <property type="term" value="P:lipopolysaccharide biosynthetic process"/>
    <property type="evidence" value="ECO:0007669"/>
    <property type="project" value="TreeGrafter"/>
</dbReference>